<dbReference type="SUPFAM" id="SSF53448">
    <property type="entry name" value="Nucleotide-diphospho-sugar transferases"/>
    <property type="match status" value="1"/>
</dbReference>
<keyword evidence="3" id="KW-1185">Reference proteome</keyword>
<dbReference type="Pfam" id="PF00535">
    <property type="entry name" value="Glycos_transf_2"/>
    <property type="match status" value="1"/>
</dbReference>
<feature type="domain" description="Glycosyltransferase 2-like" evidence="1">
    <location>
        <begin position="7"/>
        <end position="132"/>
    </location>
</feature>
<name>A0ABP9A1E9_9FLAO</name>
<dbReference type="Gene3D" id="3.90.550.10">
    <property type="entry name" value="Spore Coat Polysaccharide Biosynthesis Protein SpsA, Chain A"/>
    <property type="match status" value="1"/>
</dbReference>
<accession>A0ABP9A1E9</accession>
<proteinExistence type="predicted"/>
<dbReference type="RefSeq" id="WP_264544664.1">
    <property type="nucleotide sequence ID" value="NZ_BAABIP010000018.1"/>
</dbReference>
<evidence type="ECO:0000313" key="2">
    <source>
        <dbReference type="EMBL" id="GAA4772086.1"/>
    </source>
</evidence>
<dbReference type="InterPro" id="IPR029044">
    <property type="entry name" value="Nucleotide-diphossugar_trans"/>
</dbReference>
<gene>
    <name evidence="2" type="ORF">GCM10023230_23090</name>
</gene>
<dbReference type="CDD" id="cd06433">
    <property type="entry name" value="GT_2_WfgS_like"/>
    <property type="match status" value="1"/>
</dbReference>
<comment type="caution">
    <text evidence="2">The sequence shown here is derived from an EMBL/GenBank/DDBJ whole genome shotgun (WGS) entry which is preliminary data.</text>
</comment>
<organism evidence="2 3">
    <name type="scientific">Flavobacterium hankyongi</name>
    <dbReference type="NCBI Taxonomy" id="1176532"/>
    <lineage>
        <taxon>Bacteria</taxon>
        <taxon>Pseudomonadati</taxon>
        <taxon>Bacteroidota</taxon>
        <taxon>Flavobacteriia</taxon>
        <taxon>Flavobacteriales</taxon>
        <taxon>Flavobacteriaceae</taxon>
        <taxon>Flavobacterium</taxon>
    </lineage>
</organism>
<dbReference type="PANTHER" id="PTHR22916">
    <property type="entry name" value="GLYCOSYLTRANSFERASE"/>
    <property type="match status" value="1"/>
</dbReference>
<dbReference type="InterPro" id="IPR001173">
    <property type="entry name" value="Glyco_trans_2-like"/>
</dbReference>
<dbReference type="Proteomes" id="UP001500141">
    <property type="component" value="Unassembled WGS sequence"/>
</dbReference>
<dbReference type="PANTHER" id="PTHR22916:SF3">
    <property type="entry name" value="UDP-GLCNAC:BETAGAL BETA-1,3-N-ACETYLGLUCOSAMINYLTRANSFERASE-LIKE PROTEIN 1"/>
    <property type="match status" value="1"/>
</dbReference>
<reference evidence="3" key="1">
    <citation type="journal article" date="2019" name="Int. J. Syst. Evol. Microbiol.">
        <title>The Global Catalogue of Microorganisms (GCM) 10K type strain sequencing project: providing services to taxonomists for standard genome sequencing and annotation.</title>
        <authorList>
            <consortium name="The Broad Institute Genomics Platform"/>
            <consortium name="The Broad Institute Genome Sequencing Center for Infectious Disease"/>
            <person name="Wu L."/>
            <person name="Ma J."/>
        </authorList>
    </citation>
    <scope>NUCLEOTIDE SEQUENCE [LARGE SCALE GENOMIC DNA]</scope>
    <source>
        <strain evidence="3">JCM 18198</strain>
    </source>
</reference>
<sequence>MENILLSVITINYNDAAGLKKTMDSVVSQTWKGFEYLVIDGGSTDESPTLIEAYKPNIAYSVSEKDKGIYNAMNKGIKAAKGKYLLFLNSGDYLVDPTVFENVFSSFDSNADFICGHLCYEQSGKVVVKEHPEQMSFSYLVSKTVYHPSTFIKRTLFEHYGLYNENNKIVSDWEFFFKALGLNGASYQKLHHTITHFDMNGISSVHEDKVQEEKLRVFKNYLPYVFNNENDRYIFDKFKETNKRFRMLREIDKRSFFRKFTTFQLSAITLLMKLFDKRK</sequence>
<evidence type="ECO:0000313" key="3">
    <source>
        <dbReference type="Proteomes" id="UP001500141"/>
    </source>
</evidence>
<evidence type="ECO:0000259" key="1">
    <source>
        <dbReference type="Pfam" id="PF00535"/>
    </source>
</evidence>
<protein>
    <submittedName>
        <fullName evidence="2">Glycosyltransferase family 2 protein</fullName>
    </submittedName>
</protein>
<dbReference type="EMBL" id="BAABIP010000018">
    <property type="protein sequence ID" value="GAA4772086.1"/>
    <property type="molecule type" value="Genomic_DNA"/>
</dbReference>